<dbReference type="InterPro" id="IPR025711">
    <property type="entry name" value="PepSY"/>
</dbReference>
<name>A0ABW4LH38_9MICO</name>
<dbReference type="Gene3D" id="3.10.450.40">
    <property type="match status" value="1"/>
</dbReference>
<dbReference type="PROSITE" id="PS51257">
    <property type="entry name" value="PROKAR_LIPOPROTEIN"/>
    <property type="match status" value="1"/>
</dbReference>
<evidence type="ECO:0000256" key="2">
    <source>
        <dbReference type="SAM" id="SignalP"/>
    </source>
</evidence>
<evidence type="ECO:0000259" key="3">
    <source>
        <dbReference type="Pfam" id="PF03413"/>
    </source>
</evidence>
<accession>A0ABW4LH38</accession>
<protein>
    <submittedName>
        <fullName evidence="4">PepSY domain-containing protein</fullName>
    </submittedName>
</protein>
<evidence type="ECO:0000313" key="4">
    <source>
        <dbReference type="EMBL" id="MFD1722543.1"/>
    </source>
</evidence>
<sequence>MRPPARIALAAVLPAAVLALSACTTPSPLPVLTPSATATPTPTPTTSTRSVTSIAGLALRAVGGTGTVTAVDDESFGTVWDVRVVEEDGSTQELHLGGAGRLLAGPSEVPTSADTMSANRAQVAAASISLADAADRMRAAVPKGRVTAIELTQYRDRVVWQGDVTNADGVRQDVRIDAVNGSVLLNLIDGQRSSGGS</sequence>
<dbReference type="Pfam" id="PF03413">
    <property type="entry name" value="PepSY"/>
    <property type="match status" value="1"/>
</dbReference>
<feature type="chain" id="PRO_5046165468" evidence="2">
    <location>
        <begin position="22"/>
        <end position="197"/>
    </location>
</feature>
<dbReference type="EMBL" id="JBHUEA010000022">
    <property type="protein sequence ID" value="MFD1722543.1"/>
    <property type="molecule type" value="Genomic_DNA"/>
</dbReference>
<dbReference type="Proteomes" id="UP001597347">
    <property type="component" value="Unassembled WGS sequence"/>
</dbReference>
<reference evidence="5" key="1">
    <citation type="journal article" date="2019" name="Int. J. Syst. Evol. Microbiol.">
        <title>The Global Catalogue of Microorganisms (GCM) 10K type strain sequencing project: providing services to taxonomists for standard genome sequencing and annotation.</title>
        <authorList>
            <consortium name="The Broad Institute Genomics Platform"/>
            <consortium name="The Broad Institute Genome Sequencing Center for Infectious Disease"/>
            <person name="Wu L."/>
            <person name="Ma J."/>
        </authorList>
    </citation>
    <scope>NUCLEOTIDE SEQUENCE [LARGE SCALE GENOMIC DNA]</scope>
    <source>
        <strain evidence="5">CGMCC 1.12471</strain>
    </source>
</reference>
<feature type="signal peptide" evidence="2">
    <location>
        <begin position="1"/>
        <end position="21"/>
    </location>
</feature>
<dbReference type="RefSeq" id="WP_377935735.1">
    <property type="nucleotide sequence ID" value="NZ_JBHUEA010000022.1"/>
</dbReference>
<keyword evidence="5" id="KW-1185">Reference proteome</keyword>
<feature type="domain" description="PepSY" evidence="3">
    <location>
        <begin position="128"/>
        <end position="184"/>
    </location>
</feature>
<proteinExistence type="predicted"/>
<organism evidence="4 5">
    <name type="scientific">Amnibacterium endophyticum</name>
    <dbReference type="NCBI Taxonomy" id="2109337"/>
    <lineage>
        <taxon>Bacteria</taxon>
        <taxon>Bacillati</taxon>
        <taxon>Actinomycetota</taxon>
        <taxon>Actinomycetes</taxon>
        <taxon>Micrococcales</taxon>
        <taxon>Microbacteriaceae</taxon>
        <taxon>Amnibacterium</taxon>
    </lineage>
</organism>
<comment type="caution">
    <text evidence="4">The sequence shown here is derived from an EMBL/GenBank/DDBJ whole genome shotgun (WGS) entry which is preliminary data.</text>
</comment>
<evidence type="ECO:0000256" key="1">
    <source>
        <dbReference type="SAM" id="MobiDB-lite"/>
    </source>
</evidence>
<feature type="region of interest" description="Disordered" evidence="1">
    <location>
        <begin position="29"/>
        <end position="50"/>
    </location>
</feature>
<evidence type="ECO:0000313" key="5">
    <source>
        <dbReference type="Proteomes" id="UP001597347"/>
    </source>
</evidence>
<keyword evidence="2" id="KW-0732">Signal</keyword>
<gene>
    <name evidence="4" type="ORF">ACFSBI_13385</name>
</gene>